<proteinExistence type="predicted"/>
<sequence>MTMEGYVEYCKRMRSATPPPRPRTPPVPMGHPEYHRFIDERRVTYLRFLQHERIGSLITKEESEDILERKEAFLSDRKLLQAIADRTGVYIDLEVKDCIQQFLKLRQDGERMHRAVTEFDKKLPKTLEDQKAIINFMKGTEVEEERQKALALRDSEACPLRHNQSWTGAGAICELTKLRYWECCGSLAAQPKTGPPRYHRDPDTPEWKAIVERETEREANSKFKGMAKHSLRKAYVTSRPPKFRKDY</sequence>
<gene>
    <name evidence="1" type="ORF">GPECTOR_8g234</name>
</gene>
<reference evidence="2" key="1">
    <citation type="journal article" date="2016" name="Nat. Commun.">
        <title>The Gonium pectorale genome demonstrates co-option of cell cycle regulation during the evolution of multicellularity.</title>
        <authorList>
            <person name="Hanschen E.R."/>
            <person name="Marriage T.N."/>
            <person name="Ferris P.J."/>
            <person name="Hamaji T."/>
            <person name="Toyoda A."/>
            <person name="Fujiyama A."/>
            <person name="Neme R."/>
            <person name="Noguchi H."/>
            <person name="Minakuchi Y."/>
            <person name="Suzuki M."/>
            <person name="Kawai-Toyooka H."/>
            <person name="Smith D.R."/>
            <person name="Sparks H."/>
            <person name="Anderson J."/>
            <person name="Bakaric R."/>
            <person name="Luria V."/>
            <person name="Karger A."/>
            <person name="Kirschner M.W."/>
            <person name="Durand P.M."/>
            <person name="Michod R.E."/>
            <person name="Nozaki H."/>
            <person name="Olson B.J."/>
        </authorList>
    </citation>
    <scope>NUCLEOTIDE SEQUENCE [LARGE SCALE GENOMIC DNA]</scope>
    <source>
        <strain evidence="2">NIES-2863</strain>
    </source>
</reference>
<protein>
    <submittedName>
        <fullName evidence="1">Uncharacterized protein</fullName>
    </submittedName>
</protein>
<evidence type="ECO:0000313" key="2">
    <source>
        <dbReference type="Proteomes" id="UP000075714"/>
    </source>
</evidence>
<keyword evidence="2" id="KW-1185">Reference proteome</keyword>
<accession>A0A150GT05</accession>
<dbReference type="EMBL" id="LSYV01000009">
    <property type="protein sequence ID" value="KXZ52852.1"/>
    <property type="molecule type" value="Genomic_DNA"/>
</dbReference>
<dbReference type="STRING" id="33097.A0A150GT05"/>
<name>A0A150GT05_GONPE</name>
<dbReference type="OrthoDB" id="539354at2759"/>
<dbReference type="Proteomes" id="UP000075714">
    <property type="component" value="Unassembled WGS sequence"/>
</dbReference>
<dbReference type="AlphaFoldDB" id="A0A150GT05"/>
<organism evidence="1 2">
    <name type="scientific">Gonium pectorale</name>
    <name type="common">Green alga</name>
    <dbReference type="NCBI Taxonomy" id="33097"/>
    <lineage>
        <taxon>Eukaryota</taxon>
        <taxon>Viridiplantae</taxon>
        <taxon>Chlorophyta</taxon>
        <taxon>core chlorophytes</taxon>
        <taxon>Chlorophyceae</taxon>
        <taxon>CS clade</taxon>
        <taxon>Chlamydomonadales</taxon>
        <taxon>Volvocaceae</taxon>
        <taxon>Gonium</taxon>
    </lineage>
</organism>
<evidence type="ECO:0000313" key="1">
    <source>
        <dbReference type="EMBL" id="KXZ52852.1"/>
    </source>
</evidence>
<comment type="caution">
    <text evidence="1">The sequence shown here is derived from an EMBL/GenBank/DDBJ whole genome shotgun (WGS) entry which is preliminary data.</text>
</comment>